<dbReference type="EMBL" id="CACTIH010008123">
    <property type="protein sequence ID" value="CAA3019254.1"/>
    <property type="molecule type" value="Genomic_DNA"/>
</dbReference>
<comment type="caution">
    <text evidence="2">The sequence shown here is derived from an EMBL/GenBank/DDBJ whole genome shotgun (WGS) entry which is preliminary data.</text>
</comment>
<sequence>HIAAATGPSMAVGASRPNLGPGWSVETKGHRGQILAQVGPPRPMGVEIEWHVGHNAVATRASMVGVPRPDFGPIFSLKLRSRGIEMEWH</sequence>
<feature type="non-terminal residue" evidence="2">
    <location>
        <position position="89"/>
    </location>
</feature>
<reference evidence="2 3" key="1">
    <citation type="submission" date="2019-12" db="EMBL/GenBank/DDBJ databases">
        <authorList>
            <person name="Alioto T."/>
            <person name="Alioto T."/>
            <person name="Gomez Garrido J."/>
        </authorList>
    </citation>
    <scope>NUCLEOTIDE SEQUENCE [LARGE SCALE GENOMIC DNA]</scope>
</reference>
<gene>
    <name evidence="2" type="ORF">OLEA9_A111624</name>
</gene>
<accession>A0A8S0UL78</accession>
<evidence type="ECO:0000313" key="3">
    <source>
        <dbReference type="Proteomes" id="UP000594638"/>
    </source>
</evidence>
<name>A0A8S0UL78_OLEEU</name>
<feature type="region of interest" description="Disordered" evidence="1">
    <location>
        <begin position="1"/>
        <end position="31"/>
    </location>
</feature>
<evidence type="ECO:0000256" key="1">
    <source>
        <dbReference type="SAM" id="MobiDB-lite"/>
    </source>
</evidence>
<proteinExistence type="predicted"/>
<dbReference type="AlphaFoldDB" id="A0A8S0UL78"/>
<dbReference type="Gramene" id="OE9A111624T1">
    <property type="protein sequence ID" value="OE9A111624C1"/>
    <property type="gene ID" value="OE9A111624"/>
</dbReference>
<organism evidence="2 3">
    <name type="scientific">Olea europaea subsp. europaea</name>
    <dbReference type="NCBI Taxonomy" id="158383"/>
    <lineage>
        <taxon>Eukaryota</taxon>
        <taxon>Viridiplantae</taxon>
        <taxon>Streptophyta</taxon>
        <taxon>Embryophyta</taxon>
        <taxon>Tracheophyta</taxon>
        <taxon>Spermatophyta</taxon>
        <taxon>Magnoliopsida</taxon>
        <taxon>eudicotyledons</taxon>
        <taxon>Gunneridae</taxon>
        <taxon>Pentapetalae</taxon>
        <taxon>asterids</taxon>
        <taxon>lamiids</taxon>
        <taxon>Lamiales</taxon>
        <taxon>Oleaceae</taxon>
        <taxon>Oleeae</taxon>
        <taxon>Olea</taxon>
    </lineage>
</organism>
<evidence type="ECO:0000313" key="2">
    <source>
        <dbReference type="EMBL" id="CAA3019254.1"/>
    </source>
</evidence>
<dbReference type="Proteomes" id="UP000594638">
    <property type="component" value="Unassembled WGS sequence"/>
</dbReference>
<feature type="non-terminal residue" evidence="2">
    <location>
        <position position="1"/>
    </location>
</feature>
<protein>
    <submittedName>
        <fullName evidence="2">Uncharacterized protein</fullName>
    </submittedName>
</protein>
<keyword evidence="3" id="KW-1185">Reference proteome</keyword>